<dbReference type="GO" id="GO:0070013">
    <property type="term" value="C:intracellular organelle lumen"/>
    <property type="evidence" value="ECO:0007669"/>
    <property type="project" value="UniProtKB-ARBA"/>
</dbReference>
<dbReference type="AlphaFoldDB" id="A0A9P6J1H4"/>
<organism evidence="7 8">
    <name type="scientific">Modicella reniformis</name>
    <dbReference type="NCBI Taxonomy" id="1440133"/>
    <lineage>
        <taxon>Eukaryota</taxon>
        <taxon>Fungi</taxon>
        <taxon>Fungi incertae sedis</taxon>
        <taxon>Mucoromycota</taxon>
        <taxon>Mortierellomycotina</taxon>
        <taxon>Mortierellomycetes</taxon>
        <taxon>Mortierellales</taxon>
        <taxon>Mortierellaceae</taxon>
        <taxon>Modicella</taxon>
    </lineage>
</organism>
<dbReference type="CDD" id="cd14947">
    <property type="entry name" value="NBR1_like"/>
    <property type="match status" value="1"/>
</dbReference>
<keyword evidence="1" id="KW-0479">Metal-binding</keyword>
<evidence type="ECO:0000256" key="3">
    <source>
        <dbReference type="ARBA" id="ARBA00022833"/>
    </source>
</evidence>
<dbReference type="Proteomes" id="UP000749646">
    <property type="component" value="Unassembled WGS sequence"/>
</dbReference>
<feature type="domain" description="ZZ-type" evidence="6">
    <location>
        <begin position="225"/>
        <end position="278"/>
    </location>
</feature>
<feature type="region of interest" description="Disordered" evidence="5">
    <location>
        <begin position="558"/>
        <end position="597"/>
    </location>
</feature>
<dbReference type="InterPro" id="IPR013783">
    <property type="entry name" value="Ig-like_fold"/>
</dbReference>
<feature type="compositionally biased region" description="Basic and acidic residues" evidence="5">
    <location>
        <begin position="1"/>
        <end position="10"/>
    </location>
</feature>
<keyword evidence="8" id="KW-1185">Reference proteome</keyword>
<accession>A0A9P6J1H4</accession>
<gene>
    <name evidence="7" type="ORF">BGZ65_001905</name>
</gene>
<evidence type="ECO:0000259" key="6">
    <source>
        <dbReference type="PROSITE" id="PS50135"/>
    </source>
</evidence>
<dbReference type="EMBL" id="JAAAHW010006607">
    <property type="protein sequence ID" value="KAF9957714.1"/>
    <property type="molecule type" value="Genomic_DNA"/>
</dbReference>
<feature type="domain" description="ZZ-type" evidence="6">
    <location>
        <begin position="163"/>
        <end position="215"/>
    </location>
</feature>
<proteinExistence type="predicted"/>
<sequence>SKDGGKKKAVYDNADYTKSTSKKGDLMKNDLKKNDLKEDDLKDVVLNNLVKADPEKDNLTVYVFKSPEPMSRPTSAHSRMGSSKRGLPEAIHEDVICDICAAMIKGVRYKCQNCDNYDLCQPCLIFAETKHFVGHAFRAIERPIGENTASETSQSSGFNRVQTHSATCDLCRSTICGTRYKCFQCPDYDLCENCLPKAQTHHKNHVFAHVTFPGQINIQMDKTSHPKVICDSCGKHIKGIRYKCSNCTDYDLCGNCEALPEPVHDPEHVFLKLRRPICSQKTPARPLLPIMYKVAWGRSMCHHPLMAGETCTLGSLPAAEAVNAPVASPTPAEAAPVKEAPAIVTPIEEKQAMVIPSVRVIPVKGLEEPQVNPNTIDPSPLSKMFAPSAPAEAQISISGSTISVDVSQVMGPMFNARRVKDINIPDGTVIQAGSQFLKIWVISNLGPNEWPKDTKIQFIGGTPMFSDEHMEFNTAPCFEIPLAPVGDSVCVQVDLKAPAYTGRHISYWRLVTPTGEPFGECTWCNIVVEDGTDSCSDSMGSSAMVYPTVNYQNNFAVPDDGGDLDTDLEGDHDGGDDLYDNDHDDYEHDEHDERDDDVGNAMYEFGAHHRAPFLTEAVPRMSASTAFPFLQPPFASMTHSVHSAYTAQTHQDQRSERSDAYSCSAYGRDESDANDRSDYGGDQTGLAPGFPENEGESDEYVVLDNEHSM</sequence>
<dbReference type="FunFam" id="3.30.60.90:FF:000007">
    <property type="entry name" value="Next to BRCA1 gene 1 protein"/>
    <property type="match status" value="1"/>
</dbReference>
<dbReference type="PANTHER" id="PTHR20930">
    <property type="entry name" value="OVARIAN CARCINOMA ANTIGEN CA125-RELATED"/>
    <property type="match status" value="1"/>
</dbReference>
<feature type="compositionally biased region" description="Basic and acidic residues" evidence="5">
    <location>
        <begin position="667"/>
        <end position="679"/>
    </location>
</feature>
<name>A0A9P6J1H4_9FUNG</name>
<evidence type="ECO:0000256" key="1">
    <source>
        <dbReference type="ARBA" id="ARBA00022723"/>
    </source>
</evidence>
<dbReference type="SUPFAM" id="SSF57850">
    <property type="entry name" value="RING/U-box"/>
    <property type="match status" value="3"/>
</dbReference>
<comment type="caution">
    <text evidence="7">The sequence shown here is derived from an EMBL/GenBank/DDBJ whole genome shotgun (WGS) entry which is preliminary data.</text>
</comment>
<reference evidence="7" key="1">
    <citation type="journal article" date="2020" name="Fungal Divers.">
        <title>Resolving the Mortierellaceae phylogeny through synthesis of multi-gene phylogenetics and phylogenomics.</title>
        <authorList>
            <person name="Vandepol N."/>
            <person name="Liber J."/>
            <person name="Desiro A."/>
            <person name="Na H."/>
            <person name="Kennedy M."/>
            <person name="Barry K."/>
            <person name="Grigoriev I.V."/>
            <person name="Miller A.N."/>
            <person name="O'Donnell K."/>
            <person name="Stajich J.E."/>
            <person name="Bonito G."/>
        </authorList>
    </citation>
    <scope>NUCLEOTIDE SEQUENCE</scope>
    <source>
        <strain evidence="7">MES-2147</strain>
    </source>
</reference>
<dbReference type="Pfam" id="PF00569">
    <property type="entry name" value="ZZ"/>
    <property type="match status" value="3"/>
</dbReference>
<dbReference type="InterPro" id="IPR000433">
    <property type="entry name" value="Znf_ZZ"/>
</dbReference>
<feature type="region of interest" description="Disordered" evidence="5">
    <location>
        <begin position="645"/>
        <end position="709"/>
    </location>
</feature>
<dbReference type="PANTHER" id="PTHR20930:SF0">
    <property type="entry name" value="PROTEIN ILRUN"/>
    <property type="match status" value="1"/>
</dbReference>
<keyword evidence="2 4" id="KW-0863">Zinc-finger</keyword>
<feature type="domain" description="ZZ-type" evidence="6">
    <location>
        <begin position="92"/>
        <end position="145"/>
    </location>
</feature>
<evidence type="ECO:0000313" key="8">
    <source>
        <dbReference type="Proteomes" id="UP000749646"/>
    </source>
</evidence>
<keyword evidence="3" id="KW-0862">Zinc</keyword>
<dbReference type="Pfam" id="PF16158">
    <property type="entry name" value="N_BRCA1_IG"/>
    <property type="match status" value="1"/>
</dbReference>
<evidence type="ECO:0000256" key="2">
    <source>
        <dbReference type="ARBA" id="ARBA00022771"/>
    </source>
</evidence>
<evidence type="ECO:0000313" key="7">
    <source>
        <dbReference type="EMBL" id="KAF9957714.1"/>
    </source>
</evidence>
<dbReference type="GO" id="GO:0008270">
    <property type="term" value="F:zinc ion binding"/>
    <property type="evidence" value="ECO:0007669"/>
    <property type="project" value="UniProtKB-KW"/>
</dbReference>
<dbReference type="Gene3D" id="3.30.60.90">
    <property type="match status" value="3"/>
</dbReference>
<evidence type="ECO:0000256" key="5">
    <source>
        <dbReference type="SAM" id="MobiDB-lite"/>
    </source>
</evidence>
<feature type="non-terminal residue" evidence="7">
    <location>
        <position position="1"/>
    </location>
</feature>
<evidence type="ECO:0000256" key="4">
    <source>
        <dbReference type="PROSITE-ProRule" id="PRU00228"/>
    </source>
</evidence>
<dbReference type="CDD" id="cd02249">
    <property type="entry name" value="ZZ"/>
    <property type="match status" value="1"/>
</dbReference>
<dbReference type="GO" id="GO:0005737">
    <property type="term" value="C:cytoplasm"/>
    <property type="evidence" value="ECO:0007669"/>
    <property type="project" value="UniProtKB-ARBA"/>
</dbReference>
<dbReference type="PROSITE" id="PS50135">
    <property type="entry name" value="ZF_ZZ_2"/>
    <property type="match status" value="3"/>
</dbReference>
<dbReference type="Gene3D" id="2.60.40.10">
    <property type="entry name" value="Immunoglobulins"/>
    <property type="match status" value="1"/>
</dbReference>
<dbReference type="InterPro" id="IPR032350">
    <property type="entry name" value="Nbr1_FW"/>
</dbReference>
<dbReference type="OrthoDB" id="661148at2759"/>
<dbReference type="CDD" id="cd02340">
    <property type="entry name" value="ZZ_NBR1_like"/>
    <property type="match status" value="2"/>
</dbReference>
<protein>
    <recommendedName>
        <fullName evidence="6">ZZ-type domain-containing protein</fullName>
    </recommendedName>
</protein>
<dbReference type="PROSITE" id="PS01357">
    <property type="entry name" value="ZF_ZZ_1"/>
    <property type="match status" value="2"/>
</dbReference>
<dbReference type="InterPro" id="IPR043145">
    <property type="entry name" value="Znf_ZZ_sf"/>
</dbReference>
<dbReference type="SMART" id="SM00291">
    <property type="entry name" value="ZnF_ZZ"/>
    <property type="match status" value="3"/>
</dbReference>
<feature type="region of interest" description="Disordered" evidence="5">
    <location>
        <begin position="1"/>
        <end position="24"/>
    </location>
</feature>